<dbReference type="EMBL" id="CDGJ01000134">
    <property type="protein sequence ID" value="CEJ09550.1"/>
    <property type="molecule type" value="Genomic_DNA"/>
</dbReference>
<evidence type="ECO:0000313" key="1">
    <source>
        <dbReference type="EMBL" id="CAA7600172.1"/>
    </source>
</evidence>
<dbReference type="Proteomes" id="UP000836597">
    <property type="component" value="Chromosome"/>
</dbReference>
<protein>
    <submittedName>
        <fullName evidence="1">Uncharacterized protein</fullName>
    </submittedName>
</protein>
<name>A0A8S0WEI9_9FIRM</name>
<keyword evidence="3" id="KW-1185">Reference proteome</keyword>
<dbReference type="EMBL" id="LR746496">
    <property type="protein sequence ID" value="CAA7600172.1"/>
    <property type="molecule type" value="Genomic_DNA"/>
</dbReference>
<reference evidence="1" key="2">
    <citation type="submission" date="2020-01" db="EMBL/GenBank/DDBJ databases">
        <authorList>
            <person name="Hornung B."/>
        </authorList>
    </citation>
    <scope>NUCLEOTIDE SEQUENCE</scope>
    <source>
        <strain evidence="1">PacBioINE</strain>
    </source>
</reference>
<organism evidence="1">
    <name type="scientific">Acididesulfobacillus acetoxydans</name>
    <dbReference type="NCBI Taxonomy" id="1561005"/>
    <lineage>
        <taxon>Bacteria</taxon>
        <taxon>Bacillati</taxon>
        <taxon>Bacillota</taxon>
        <taxon>Clostridia</taxon>
        <taxon>Eubacteriales</taxon>
        <taxon>Peptococcaceae</taxon>
        <taxon>Acididesulfobacillus</taxon>
    </lineage>
</organism>
<accession>A0A8S0WEI9</accession>
<reference evidence="2" key="1">
    <citation type="submission" date="2014-11" db="EMBL/GenBank/DDBJ databases">
        <authorList>
            <person name="Hornung B.V."/>
        </authorList>
    </citation>
    <scope>NUCLEOTIDE SEQUENCE</scope>
    <source>
        <strain evidence="2">INE</strain>
    </source>
</reference>
<evidence type="ECO:0000313" key="2">
    <source>
        <dbReference type="EMBL" id="CEJ09550.1"/>
    </source>
</evidence>
<evidence type="ECO:0000313" key="3">
    <source>
        <dbReference type="Proteomes" id="UP001071230"/>
    </source>
</evidence>
<proteinExistence type="predicted"/>
<dbReference type="AlphaFoldDB" id="A0A8S0WEI9"/>
<dbReference type="Proteomes" id="UP001071230">
    <property type="component" value="Unassembled WGS sequence"/>
</dbReference>
<gene>
    <name evidence="1" type="ORF">DEACI_0824</name>
    <name evidence="2" type="ORF">DEACI_4035</name>
</gene>
<dbReference type="KEGG" id="aacx:DEACI_0824"/>
<sequence>MRSTPGQPHDLRFVKDGVLHATKSCKAWSGAESFLRAAWRNSQQLAASGRAIPASFGSQKPLALAGLSRGEVQESCGRGVGRRAGKSYFPALRFLVIFRFYLKFYVRVHFEFCFGLHEAFCRTGSSAGGFPGPKRASGRGLPGVSGGTCSWYTMDGEVC</sequence>